<sequence length="38" mass="4657">MKELAQKAFDQWESVSNLKFEYWHSQPSAYYYTKSDIH</sequence>
<keyword evidence="2" id="KW-1185">Reference proteome</keyword>
<accession>A0A139W8E4</accession>
<evidence type="ECO:0000313" key="2">
    <source>
        <dbReference type="Proteomes" id="UP000007266"/>
    </source>
</evidence>
<protein>
    <submittedName>
        <fullName evidence="1">Uncharacterized protein</fullName>
    </submittedName>
</protein>
<dbReference type="InParanoid" id="A0A139W8E4"/>
<reference evidence="1 2" key="2">
    <citation type="journal article" date="2010" name="Nucleic Acids Res.">
        <title>BeetleBase in 2010: revisions to provide comprehensive genomic information for Tribolium castaneum.</title>
        <authorList>
            <person name="Kim H.S."/>
            <person name="Murphy T."/>
            <person name="Xia J."/>
            <person name="Caragea D."/>
            <person name="Park Y."/>
            <person name="Beeman R.W."/>
            <person name="Lorenzen M.D."/>
            <person name="Butcher S."/>
            <person name="Manak J.R."/>
            <person name="Brown S.J."/>
        </authorList>
    </citation>
    <scope>NUCLEOTIDE SEQUENCE [LARGE SCALE GENOMIC DNA]</scope>
    <source>
        <strain evidence="1 2">Georgia GA2</strain>
    </source>
</reference>
<dbReference type="AlphaFoldDB" id="A0A139W8E4"/>
<evidence type="ECO:0000313" key="1">
    <source>
        <dbReference type="EMBL" id="KXZ75545.1"/>
    </source>
</evidence>
<name>A0A139W8E4_TRICA</name>
<proteinExistence type="predicted"/>
<organism evidence="1 2">
    <name type="scientific">Tribolium castaneum</name>
    <name type="common">Red flour beetle</name>
    <dbReference type="NCBI Taxonomy" id="7070"/>
    <lineage>
        <taxon>Eukaryota</taxon>
        <taxon>Metazoa</taxon>
        <taxon>Ecdysozoa</taxon>
        <taxon>Arthropoda</taxon>
        <taxon>Hexapoda</taxon>
        <taxon>Insecta</taxon>
        <taxon>Pterygota</taxon>
        <taxon>Neoptera</taxon>
        <taxon>Endopterygota</taxon>
        <taxon>Coleoptera</taxon>
        <taxon>Polyphaga</taxon>
        <taxon>Cucujiformia</taxon>
        <taxon>Tenebrionidae</taxon>
        <taxon>Tenebrionidae incertae sedis</taxon>
        <taxon>Tribolium</taxon>
    </lineage>
</organism>
<reference evidence="1 2" key="1">
    <citation type="journal article" date="2008" name="Nature">
        <title>The genome of the model beetle and pest Tribolium castaneum.</title>
        <authorList>
            <consortium name="Tribolium Genome Sequencing Consortium"/>
            <person name="Richards S."/>
            <person name="Gibbs R.A."/>
            <person name="Weinstock G.M."/>
            <person name="Brown S.J."/>
            <person name="Denell R."/>
            <person name="Beeman R.W."/>
            <person name="Gibbs R."/>
            <person name="Beeman R.W."/>
            <person name="Brown S.J."/>
            <person name="Bucher G."/>
            <person name="Friedrich M."/>
            <person name="Grimmelikhuijzen C.J."/>
            <person name="Klingler M."/>
            <person name="Lorenzen M."/>
            <person name="Richards S."/>
            <person name="Roth S."/>
            <person name="Schroder R."/>
            <person name="Tautz D."/>
            <person name="Zdobnov E.M."/>
            <person name="Muzny D."/>
            <person name="Gibbs R.A."/>
            <person name="Weinstock G.M."/>
            <person name="Attaway T."/>
            <person name="Bell S."/>
            <person name="Buhay C.J."/>
            <person name="Chandrabose M.N."/>
            <person name="Chavez D."/>
            <person name="Clerk-Blankenburg K.P."/>
            <person name="Cree A."/>
            <person name="Dao M."/>
            <person name="Davis C."/>
            <person name="Chacko J."/>
            <person name="Dinh H."/>
            <person name="Dugan-Rocha S."/>
            <person name="Fowler G."/>
            <person name="Garner T.T."/>
            <person name="Garnes J."/>
            <person name="Gnirke A."/>
            <person name="Hawes A."/>
            <person name="Hernandez J."/>
            <person name="Hines S."/>
            <person name="Holder M."/>
            <person name="Hume J."/>
            <person name="Jhangiani S.N."/>
            <person name="Joshi V."/>
            <person name="Khan Z.M."/>
            <person name="Jackson L."/>
            <person name="Kovar C."/>
            <person name="Kowis A."/>
            <person name="Lee S."/>
            <person name="Lewis L.R."/>
            <person name="Margolis J."/>
            <person name="Morgan M."/>
            <person name="Nazareth L.V."/>
            <person name="Nguyen N."/>
            <person name="Okwuonu G."/>
            <person name="Parker D."/>
            <person name="Richards S."/>
            <person name="Ruiz S.J."/>
            <person name="Santibanez J."/>
            <person name="Savard J."/>
            <person name="Scherer S.E."/>
            <person name="Schneider B."/>
            <person name="Sodergren E."/>
            <person name="Tautz D."/>
            <person name="Vattahil S."/>
            <person name="Villasana D."/>
            <person name="White C.S."/>
            <person name="Wright R."/>
            <person name="Park Y."/>
            <person name="Beeman R.W."/>
            <person name="Lord J."/>
            <person name="Oppert B."/>
            <person name="Lorenzen M."/>
            <person name="Brown S."/>
            <person name="Wang L."/>
            <person name="Savard J."/>
            <person name="Tautz D."/>
            <person name="Richards S."/>
            <person name="Weinstock G."/>
            <person name="Gibbs R.A."/>
            <person name="Liu Y."/>
            <person name="Worley K."/>
            <person name="Weinstock G."/>
            <person name="Elsik C.G."/>
            <person name="Reese J.T."/>
            <person name="Elhaik E."/>
            <person name="Landan G."/>
            <person name="Graur D."/>
            <person name="Arensburger P."/>
            <person name="Atkinson P."/>
            <person name="Beeman R.W."/>
            <person name="Beidler J."/>
            <person name="Brown S.J."/>
            <person name="Demuth J.P."/>
            <person name="Drury D.W."/>
            <person name="Du Y.Z."/>
            <person name="Fujiwara H."/>
            <person name="Lorenzen M."/>
            <person name="Maselli V."/>
            <person name="Osanai M."/>
            <person name="Park Y."/>
            <person name="Robertson H.M."/>
            <person name="Tu Z."/>
            <person name="Wang J.J."/>
            <person name="Wang S."/>
            <person name="Richards S."/>
            <person name="Song H."/>
            <person name="Zhang L."/>
            <person name="Sodergren E."/>
            <person name="Werner D."/>
            <person name="Stanke M."/>
            <person name="Morgenstern B."/>
            <person name="Solovyev V."/>
            <person name="Kosarev P."/>
            <person name="Brown G."/>
            <person name="Chen H.C."/>
            <person name="Ermolaeva O."/>
            <person name="Hlavina W."/>
            <person name="Kapustin Y."/>
            <person name="Kiryutin B."/>
            <person name="Kitts P."/>
            <person name="Maglott D."/>
            <person name="Pruitt K."/>
            <person name="Sapojnikov V."/>
            <person name="Souvorov A."/>
            <person name="Mackey A.J."/>
            <person name="Waterhouse R.M."/>
            <person name="Wyder S."/>
            <person name="Zdobnov E.M."/>
            <person name="Zdobnov E.M."/>
            <person name="Wyder S."/>
            <person name="Kriventseva E.V."/>
            <person name="Kadowaki T."/>
            <person name="Bork P."/>
            <person name="Aranda M."/>
            <person name="Bao R."/>
            <person name="Beermann A."/>
            <person name="Berns N."/>
            <person name="Bolognesi R."/>
            <person name="Bonneton F."/>
            <person name="Bopp D."/>
            <person name="Brown S.J."/>
            <person name="Bucher G."/>
            <person name="Butts T."/>
            <person name="Chaumot A."/>
            <person name="Denell R.E."/>
            <person name="Ferrier D.E."/>
            <person name="Friedrich M."/>
            <person name="Gordon C.M."/>
            <person name="Jindra M."/>
            <person name="Klingler M."/>
            <person name="Lan Q."/>
            <person name="Lattorff H.M."/>
            <person name="Laudet V."/>
            <person name="von Levetsow C."/>
            <person name="Liu Z."/>
            <person name="Lutz R."/>
            <person name="Lynch J.A."/>
            <person name="da Fonseca R.N."/>
            <person name="Posnien N."/>
            <person name="Reuter R."/>
            <person name="Roth S."/>
            <person name="Savard J."/>
            <person name="Schinko J.B."/>
            <person name="Schmitt C."/>
            <person name="Schoppmeier M."/>
            <person name="Schroder R."/>
            <person name="Shippy T.D."/>
            <person name="Simonnet F."/>
            <person name="Marques-Souza H."/>
            <person name="Tautz D."/>
            <person name="Tomoyasu Y."/>
            <person name="Trauner J."/>
            <person name="Van der Zee M."/>
            <person name="Vervoort M."/>
            <person name="Wittkopp N."/>
            <person name="Wimmer E.A."/>
            <person name="Yang X."/>
            <person name="Jones A.K."/>
            <person name="Sattelle D.B."/>
            <person name="Ebert P.R."/>
            <person name="Nelson D."/>
            <person name="Scott J.G."/>
            <person name="Beeman R.W."/>
            <person name="Muthukrishnan S."/>
            <person name="Kramer K.J."/>
            <person name="Arakane Y."/>
            <person name="Beeman R.W."/>
            <person name="Zhu Q."/>
            <person name="Hogenkamp D."/>
            <person name="Dixit R."/>
            <person name="Oppert B."/>
            <person name="Jiang H."/>
            <person name="Zou Z."/>
            <person name="Marshall J."/>
            <person name="Elpidina E."/>
            <person name="Vinokurov K."/>
            <person name="Oppert C."/>
            <person name="Zou Z."/>
            <person name="Evans J."/>
            <person name="Lu Z."/>
            <person name="Zhao P."/>
            <person name="Sumathipala N."/>
            <person name="Altincicek B."/>
            <person name="Vilcinskas A."/>
            <person name="Williams M."/>
            <person name="Hultmark D."/>
            <person name="Hetru C."/>
            <person name="Jiang H."/>
            <person name="Grimmelikhuijzen C.J."/>
            <person name="Hauser F."/>
            <person name="Cazzamali G."/>
            <person name="Williamson M."/>
            <person name="Park Y."/>
            <person name="Li B."/>
            <person name="Tanaka Y."/>
            <person name="Predel R."/>
            <person name="Neupert S."/>
            <person name="Schachtner J."/>
            <person name="Verleyen P."/>
            <person name="Raible F."/>
            <person name="Bork P."/>
            <person name="Friedrich M."/>
            <person name="Walden K.K."/>
            <person name="Robertson H.M."/>
            <person name="Angeli S."/>
            <person name="Foret S."/>
            <person name="Bucher G."/>
            <person name="Schuetz S."/>
            <person name="Maleszka R."/>
            <person name="Wimmer E.A."/>
            <person name="Beeman R.W."/>
            <person name="Lorenzen M."/>
            <person name="Tomoyasu Y."/>
            <person name="Miller S.C."/>
            <person name="Grossmann D."/>
            <person name="Bucher G."/>
        </authorList>
    </citation>
    <scope>NUCLEOTIDE SEQUENCE [LARGE SCALE GENOMIC DNA]</scope>
    <source>
        <strain evidence="1 2">Georgia GA2</strain>
    </source>
</reference>
<dbReference type="Proteomes" id="UP000007266">
    <property type="component" value="Unassembled WGS sequence"/>
</dbReference>
<dbReference type="EMBL" id="KQ973385">
    <property type="protein sequence ID" value="KXZ75545.1"/>
    <property type="molecule type" value="Genomic_DNA"/>
</dbReference>
<gene>
    <name evidence="1" type="primary">AUGUSTUS-3.0.2_31897</name>
    <name evidence="1" type="ORF">TcasGA2_TC031897</name>
</gene>